<evidence type="ECO:0000313" key="2">
    <source>
        <dbReference type="EMBL" id="MFD1545923.1"/>
    </source>
</evidence>
<organism evidence="2 3">
    <name type="scientific">Nonomuraea guangzhouensis</name>
    <dbReference type="NCBI Taxonomy" id="1291555"/>
    <lineage>
        <taxon>Bacteria</taxon>
        <taxon>Bacillati</taxon>
        <taxon>Actinomycetota</taxon>
        <taxon>Actinomycetes</taxon>
        <taxon>Streptosporangiales</taxon>
        <taxon>Streptosporangiaceae</taxon>
        <taxon>Nonomuraea</taxon>
    </lineage>
</organism>
<keyword evidence="3" id="KW-1185">Reference proteome</keyword>
<proteinExistence type="predicted"/>
<dbReference type="EMBL" id="JBHUCM010000052">
    <property type="protein sequence ID" value="MFD1545923.1"/>
    <property type="molecule type" value="Genomic_DNA"/>
</dbReference>
<comment type="caution">
    <text evidence="2">The sequence shown here is derived from an EMBL/GenBank/DDBJ whole genome shotgun (WGS) entry which is preliminary data.</text>
</comment>
<accession>A0ABW4GUA0</accession>
<gene>
    <name evidence="2" type="ORF">ACFSJ0_53405</name>
</gene>
<reference evidence="3" key="1">
    <citation type="journal article" date="2019" name="Int. J. Syst. Evol. Microbiol.">
        <title>The Global Catalogue of Microorganisms (GCM) 10K type strain sequencing project: providing services to taxonomists for standard genome sequencing and annotation.</title>
        <authorList>
            <consortium name="The Broad Institute Genomics Platform"/>
            <consortium name="The Broad Institute Genome Sequencing Center for Infectious Disease"/>
            <person name="Wu L."/>
            <person name="Ma J."/>
        </authorList>
    </citation>
    <scope>NUCLEOTIDE SEQUENCE [LARGE SCALE GENOMIC DNA]</scope>
    <source>
        <strain evidence="3">CGMCC 1.15399</strain>
    </source>
</reference>
<protein>
    <submittedName>
        <fullName evidence="2">Tn3 family transposase</fullName>
    </submittedName>
</protein>
<evidence type="ECO:0000313" key="3">
    <source>
        <dbReference type="Proteomes" id="UP001597097"/>
    </source>
</evidence>
<sequence>MSIREGRLNSVTLLRRLGSRSLSRKNEIYRAFREVGRSVGTVALLPFLADPALRWRITAVTNKVEGSNGFSAWLRFGNDGVIADNDPAEPRTSHSCRPT</sequence>
<dbReference type="RefSeq" id="WP_219530840.1">
    <property type="nucleotide sequence ID" value="NZ_JBHUCM010000052.1"/>
</dbReference>
<name>A0ABW4GUA0_9ACTN</name>
<dbReference type="Pfam" id="PF01526">
    <property type="entry name" value="DDE_Tnp_Tn3"/>
    <property type="match status" value="1"/>
</dbReference>
<evidence type="ECO:0000259" key="1">
    <source>
        <dbReference type="Pfam" id="PF01526"/>
    </source>
</evidence>
<dbReference type="Proteomes" id="UP001597097">
    <property type="component" value="Unassembled WGS sequence"/>
</dbReference>
<dbReference type="InterPro" id="IPR002513">
    <property type="entry name" value="Tn3_Tnp_DDE_dom"/>
</dbReference>
<feature type="domain" description="Tn3 transposase DDE" evidence="1">
    <location>
        <begin position="1"/>
        <end position="96"/>
    </location>
</feature>